<feature type="transmembrane region" description="Helical" evidence="1">
    <location>
        <begin position="42"/>
        <end position="60"/>
    </location>
</feature>
<keyword evidence="1" id="KW-0812">Transmembrane</keyword>
<sequence length="65" mass="7361">MNPSISADVLDSEVIYPVVFFLIAAASADLAFGRFARQTAHFAEPVFVIFLILFALALDFRRRRR</sequence>
<proteinExistence type="predicted"/>
<evidence type="ECO:0000256" key="1">
    <source>
        <dbReference type="SAM" id="Phobius"/>
    </source>
</evidence>
<keyword evidence="3" id="KW-1185">Reference proteome</keyword>
<gene>
    <name evidence="2" type="ORF">L5014_17570</name>
</gene>
<evidence type="ECO:0000313" key="3">
    <source>
        <dbReference type="Proteomes" id="UP001139308"/>
    </source>
</evidence>
<evidence type="ECO:0000313" key="2">
    <source>
        <dbReference type="EMBL" id="MCG5075151.1"/>
    </source>
</evidence>
<accession>A0A9X1RMR2</accession>
<comment type="caution">
    <text evidence="2">The sequence shown here is derived from an EMBL/GenBank/DDBJ whole genome shotgun (WGS) entry which is preliminary data.</text>
</comment>
<organism evidence="2 3">
    <name type="scientific">Paraburkholderia tagetis</name>
    <dbReference type="NCBI Taxonomy" id="2913261"/>
    <lineage>
        <taxon>Bacteria</taxon>
        <taxon>Pseudomonadati</taxon>
        <taxon>Pseudomonadota</taxon>
        <taxon>Betaproteobacteria</taxon>
        <taxon>Burkholderiales</taxon>
        <taxon>Burkholderiaceae</taxon>
        <taxon>Paraburkholderia</taxon>
    </lineage>
</organism>
<dbReference type="Proteomes" id="UP001139308">
    <property type="component" value="Unassembled WGS sequence"/>
</dbReference>
<name>A0A9X1RMR2_9BURK</name>
<dbReference type="AlphaFoldDB" id="A0A9X1RMR2"/>
<reference evidence="2" key="1">
    <citation type="submission" date="2022-01" db="EMBL/GenBank/DDBJ databases">
        <title>Genome sequence and assembly of Parabukholderia sp. RG36.</title>
        <authorList>
            <person name="Chhetri G."/>
        </authorList>
    </citation>
    <scope>NUCLEOTIDE SEQUENCE</scope>
    <source>
        <strain evidence="2">RG36</strain>
    </source>
</reference>
<keyword evidence="1" id="KW-0472">Membrane</keyword>
<feature type="transmembrane region" description="Helical" evidence="1">
    <location>
        <begin position="14"/>
        <end position="36"/>
    </location>
</feature>
<keyword evidence="1" id="KW-1133">Transmembrane helix</keyword>
<dbReference type="EMBL" id="JAKLJA010000013">
    <property type="protein sequence ID" value="MCG5075151.1"/>
    <property type="molecule type" value="Genomic_DNA"/>
</dbReference>
<protein>
    <submittedName>
        <fullName evidence="2">DUF1328 domain-containing protein</fullName>
    </submittedName>
</protein>
<dbReference type="RefSeq" id="WP_238465006.1">
    <property type="nucleotide sequence ID" value="NZ_JAKLJA010000013.1"/>
</dbReference>